<evidence type="ECO:0000313" key="5">
    <source>
        <dbReference type="Proteomes" id="UP000036987"/>
    </source>
</evidence>
<dbReference type="STRING" id="29655.A0A0K9P896"/>
<evidence type="ECO:0000259" key="3">
    <source>
        <dbReference type="Pfam" id="PF00571"/>
    </source>
</evidence>
<keyword evidence="1" id="KW-0677">Repeat</keyword>
<evidence type="ECO:0000256" key="1">
    <source>
        <dbReference type="ARBA" id="ARBA00022737"/>
    </source>
</evidence>
<dbReference type="InterPro" id="IPR050511">
    <property type="entry name" value="AMPK_gamma/SDS23_families"/>
</dbReference>
<sequence length="376" mass="42381">MERQSQGRMERSTSLEIGMRVEDLWDVQENILTPSEKLNSCFKAIPVSDFPLESSSQVVEIPSDSSLDFSVQVLSKHKLLSVPVYDVDAPKDSSWIDRYIGMVEFDGIVAWILHQAEVAALEPTSPLFEEGSIEASGILDTIPDCMSPTRSGPEVIVKAGGSFFKKLISSDLYKNAKVEDIWGSFRWAPFLPLQSSDTFLTMLLLLSKYRMKTLLVVDLGEGKIDNIITQSAAIHMLAECVGLPWFEKWATKKLSELSFPVMKSDQLVKVFEEDPVLKAFKLMRMKGIGGLTVVDVSGRKAIRNISIRDTQFLLTTPKLFKDHNSITVKNFVLEVRKHLKNGEKGEEEENFVNFLYVDVFSHSRYLPCRLIGHILV</sequence>
<reference evidence="5" key="1">
    <citation type="journal article" date="2016" name="Nature">
        <title>The genome of the seagrass Zostera marina reveals angiosperm adaptation to the sea.</title>
        <authorList>
            <person name="Olsen J.L."/>
            <person name="Rouze P."/>
            <person name="Verhelst B."/>
            <person name="Lin Y.-C."/>
            <person name="Bayer T."/>
            <person name="Collen J."/>
            <person name="Dattolo E."/>
            <person name="De Paoli E."/>
            <person name="Dittami S."/>
            <person name="Maumus F."/>
            <person name="Michel G."/>
            <person name="Kersting A."/>
            <person name="Lauritano C."/>
            <person name="Lohaus R."/>
            <person name="Toepel M."/>
            <person name="Tonon T."/>
            <person name="Vanneste K."/>
            <person name="Amirebrahimi M."/>
            <person name="Brakel J."/>
            <person name="Bostroem C."/>
            <person name="Chovatia M."/>
            <person name="Grimwood J."/>
            <person name="Jenkins J.W."/>
            <person name="Jueterbock A."/>
            <person name="Mraz A."/>
            <person name="Stam W.T."/>
            <person name="Tice H."/>
            <person name="Bornberg-Bauer E."/>
            <person name="Green P.J."/>
            <person name="Pearson G.A."/>
            <person name="Procaccini G."/>
            <person name="Duarte C.M."/>
            <person name="Schmutz J."/>
            <person name="Reusch T.B.H."/>
            <person name="Van de Peer Y."/>
        </authorList>
    </citation>
    <scope>NUCLEOTIDE SEQUENCE [LARGE SCALE GENOMIC DNA]</scope>
    <source>
        <strain evidence="5">cv. Finnish</strain>
    </source>
</reference>
<keyword evidence="4" id="KW-0418">Kinase</keyword>
<protein>
    <submittedName>
        <fullName evidence="4">SNF1-related protein kinase regulatory subunit gamma-1</fullName>
    </submittedName>
</protein>
<dbReference type="PANTHER" id="PTHR13780:SF36">
    <property type="entry name" value="CBS DOMAIN-CONTAINING PROTEIN"/>
    <property type="match status" value="1"/>
</dbReference>
<dbReference type="OrthoDB" id="449052at2759"/>
<accession>A0A0K9P896</accession>
<dbReference type="AlphaFoldDB" id="A0A0K9P896"/>
<dbReference type="Pfam" id="PF00571">
    <property type="entry name" value="CBS"/>
    <property type="match status" value="1"/>
</dbReference>
<proteinExistence type="predicted"/>
<dbReference type="PANTHER" id="PTHR13780">
    <property type="entry name" value="AMP-ACTIVATED PROTEIN KINASE, GAMMA REGULATORY SUBUNIT"/>
    <property type="match status" value="1"/>
</dbReference>
<keyword evidence="2" id="KW-0129">CBS domain</keyword>
<evidence type="ECO:0000256" key="2">
    <source>
        <dbReference type="ARBA" id="ARBA00023122"/>
    </source>
</evidence>
<dbReference type="Gene3D" id="3.10.580.10">
    <property type="entry name" value="CBS-domain"/>
    <property type="match status" value="2"/>
</dbReference>
<name>A0A0K9P896_ZOSMR</name>
<dbReference type="EMBL" id="LFYR01001153">
    <property type="protein sequence ID" value="KMZ64400.1"/>
    <property type="molecule type" value="Genomic_DNA"/>
</dbReference>
<keyword evidence="5" id="KW-1185">Reference proteome</keyword>
<dbReference type="Proteomes" id="UP000036987">
    <property type="component" value="Unassembled WGS sequence"/>
</dbReference>
<dbReference type="InterPro" id="IPR000644">
    <property type="entry name" value="CBS_dom"/>
</dbReference>
<dbReference type="OMA" id="VAWILHQ"/>
<comment type="caution">
    <text evidence="4">The sequence shown here is derived from an EMBL/GenBank/DDBJ whole genome shotgun (WGS) entry which is preliminary data.</text>
</comment>
<dbReference type="InterPro" id="IPR046342">
    <property type="entry name" value="CBS_dom_sf"/>
</dbReference>
<keyword evidence="4" id="KW-0808">Transferase</keyword>
<dbReference type="SUPFAM" id="SSF54631">
    <property type="entry name" value="CBS-domain pair"/>
    <property type="match status" value="2"/>
</dbReference>
<organism evidence="4 5">
    <name type="scientific">Zostera marina</name>
    <name type="common">Eelgrass</name>
    <dbReference type="NCBI Taxonomy" id="29655"/>
    <lineage>
        <taxon>Eukaryota</taxon>
        <taxon>Viridiplantae</taxon>
        <taxon>Streptophyta</taxon>
        <taxon>Embryophyta</taxon>
        <taxon>Tracheophyta</taxon>
        <taxon>Spermatophyta</taxon>
        <taxon>Magnoliopsida</taxon>
        <taxon>Liliopsida</taxon>
        <taxon>Zosteraceae</taxon>
        <taxon>Zostera</taxon>
    </lineage>
</organism>
<gene>
    <name evidence="4" type="ORF">ZOSMA_370G00010</name>
</gene>
<feature type="domain" description="CBS" evidence="3">
    <location>
        <begin position="265"/>
        <end position="303"/>
    </location>
</feature>
<dbReference type="GO" id="GO:0016301">
    <property type="term" value="F:kinase activity"/>
    <property type="evidence" value="ECO:0007669"/>
    <property type="project" value="UniProtKB-KW"/>
</dbReference>
<evidence type="ECO:0000313" key="4">
    <source>
        <dbReference type="EMBL" id="KMZ64400.1"/>
    </source>
</evidence>